<evidence type="ECO:0000259" key="2">
    <source>
        <dbReference type="Pfam" id="PF13976"/>
    </source>
</evidence>
<organism evidence="3">
    <name type="scientific">Tanacetum cinerariifolium</name>
    <name type="common">Dalmatian daisy</name>
    <name type="synonym">Chrysanthemum cinerariifolium</name>
    <dbReference type="NCBI Taxonomy" id="118510"/>
    <lineage>
        <taxon>Eukaryota</taxon>
        <taxon>Viridiplantae</taxon>
        <taxon>Streptophyta</taxon>
        <taxon>Embryophyta</taxon>
        <taxon>Tracheophyta</taxon>
        <taxon>Spermatophyta</taxon>
        <taxon>Magnoliopsida</taxon>
        <taxon>eudicotyledons</taxon>
        <taxon>Gunneridae</taxon>
        <taxon>Pentapetalae</taxon>
        <taxon>asterids</taxon>
        <taxon>campanulids</taxon>
        <taxon>Asterales</taxon>
        <taxon>Asteraceae</taxon>
        <taxon>Asteroideae</taxon>
        <taxon>Anthemideae</taxon>
        <taxon>Anthemidinae</taxon>
        <taxon>Tanacetum</taxon>
    </lineage>
</organism>
<evidence type="ECO:0000313" key="3">
    <source>
        <dbReference type="EMBL" id="GEU54218.1"/>
    </source>
</evidence>
<evidence type="ECO:0000256" key="1">
    <source>
        <dbReference type="SAM" id="MobiDB-lite"/>
    </source>
</evidence>
<accession>A0A6L2KXK5</accession>
<reference evidence="3" key="1">
    <citation type="journal article" date="2019" name="Sci. Rep.">
        <title>Draft genome of Tanacetum cinerariifolium, the natural source of mosquito coil.</title>
        <authorList>
            <person name="Yamashiro T."/>
            <person name="Shiraishi A."/>
            <person name="Satake H."/>
            <person name="Nakayama K."/>
        </authorList>
    </citation>
    <scope>NUCLEOTIDE SEQUENCE</scope>
</reference>
<feature type="domain" description="GAG-pre-integrase" evidence="2">
    <location>
        <begin position="157"/>
        <end position="207"/>
    </location>
</feature>
<sequence>MASLYMRCYLYTLDIQQRSRDGIVVHEMFNGGVEMVSLYMRCSKEEWRWSRDGIVVHEMLKKRVEMVSLYMRCLTEESRWSRDDIVVHEMFNERVEMDRCTWDDQLRSRYGIVVHEMLNRGVEMDSSPPSFSHPQSAQQGLASYSHPGHTHGLVASLSAQKMPQYTWHQRLRHRGREVLRRLLSSNSISCTKEKPLVLCHACQLGKHARLPFVSSTMLVKSCFDIVHSDL</sequence>
<feature type="region of interest" description="Disordered" evidence="1">
    <location>
        <begin position="124"/>
        <end position="143"/>
    </location>
</feature>
<dbReference type="InterPro" id="IPR025724">
    <property type="entry name" value="GAG-pre-integrase_dom"/>
</dbReference>
<dbReference type="Pfam" id="PF13976">
    <property type="entry name" value="gag_pre-integrs"/>
    <property type="match status" value="1"/>
</dbReference>
<dbReference type="AlphaFoldDB" id="A0A6L2KXK5"/>
<comment type="caution">
    <text evidence="3">The sequence shown here is derived from an EMBL/GenBank/DDBJ whole genome shotgun (WGS) entry which is preliminary data.</text>
</comment>
<protein>
    <submittedName>
        <fullName evidence="3">Ribonuclease H-like domain-containing protein</fullName>
    </submittedName>
</protein>
<feature type="compositionally biased region" description="Polar residues" evidence="1">
    <location>
        <begin position="127"/>
        <end position="142"/>
    </location>
</feature>
<proteinExistence type="predicted"/>
<name>A0A6L2KXK5_TANCI</name>
<gene>
    <name evidence="3" type="ORF">Tci_026196</name>
</gene>
<dbReference type="EMBL" id="BKCJ010003297">
    <property type="protein sequence ID" value="GEU54218.1"/>
    <property type="molecule type" value="Genomic_DNA"/>
</dbReference>